<evidence type="ECO:0000256" key="2">
    <source>
        <dbReference type="ARBA" id="ARBA00023235"/>
    </source>
</evidence>
<keyword evidence="1" id="KW-0479">Metal-binding</keyword>
<evidence type="ECO:0000313" key="3">
    <source>
        <dbReference type="EMBL" id="OGG51078.1"/>
    </source>
</evidence>
<dbReference type="Pfam" id="PF00834">
    <property type="entry name" value="Ribul_P_3_epim"/>
    <property type="match status" value="1"/>
</dbReference>
<dbReference type="InterPro" id="IPR000056">
    <property type="entry name" value="Ribul_P_3_epim-like"/>
</dbReference>
<proteinExistence type="predicted"/>
<dbReference type="EMBL" id="MFKW01000039">
    <property type="protein sequence ID" value="OGG51078.1"/>
    <property type="molecule type" value="Genomic_DNA"/>
</dbReference>
<keyword evidence="2" id="KW-0413">Isomerase</keyword>
<sequence length="226" mass="23892">MIEIIPTYVPRDAVDLATGAGKIRSFATAIHIDVDDGIFAPITTWPYIRPGEFGAFDLSSVEGLFPEAHLMVEEPHDIGVAFAHAGAKRIIGHVEGFGDTEEARRALGAWRDAGAAEVGLGLLLQTPFEVIAPLISLCDVVHCMSIATIGTQGIPYEASAPARIAEFHRLFPDVTISVDGGVSENNISDLVRAGAARFGVGSAITKAADPKLAYEKLKSLAESAVE</sequence>
<reference evidence="3 4" key="1">
    <citation type="journal article" date="2016" name="Nat. Commun.">
        <title>Thousands of microbial genomes shed light on interconnected biogeochemical processes in an aquifer system.</title>
        <authorList>
            <person name="Anantharaman K."/>
            <person name="Brown C.T."/>
            <person name="Hug L.A."/>
            <person name="Sharon I."/>
            <person name="Castelle C.J."/>
            <person name="Probst A.J."/>
            <person name="Thomas B.C."/>
            <person name="Singh A."/>
            <person name="Wilkins M.J."/>
            <person name="Karaoz U."/>
            <person name="Brodie E.L."/>
            <person name="Williams K.H."/>
            <person name="Hubbard S.S."/>
            <person name="Banfield J.F."/>
        </authorList>
    </citation>
    <scope>NUCLEOTIDE SEQUENCE [LARGE SCALE GENOMIC DNA]</scope>
</reference>
<evidence type="ECO:0008006" key="5">
    <source>
        <dbReference type="Google" id="ProtNLM"/>
    </source>
</evidence>
<dbReference type="InterPro" id="IPR013785">
    <property type="entry name" value="Aldolase_TIM"/>
</dbReference>
<dbReference type="AlphaFoldDB" id="A0A1F6CPJ6"/>
<evidence type="ECO:0000256" key="1">
    <source>
        <dbReference type="ARBA" id="ARBA00022723"/>
    </source>
</evidence>
<dbReference type="GO" id="GO:0016857">
    <property type="term" value="F:racemase and epimerase activity, acting on carbohydrates and derivatives"/>
    <property type="evidence" value="ECO:0007669"/>
    <property type="project" value="InterPro"/>
</dbReference>
<dbReference type="Gene3D" id="3.20.20.70">
    <property type="entry name" value="Aldolase class I"/>
    <property type="match status" value="1"/>
</dbReference>
<gene>
    <name evidence="3" type="ORF">A2704_02820</name>
</gene>
<comment type="caution">
    <text evidence="3">The sequence shown here is derived from an EMBL/GenBank/DDBJ whole genome shotgun (WGS) entry which is preliminary data.</text>
</comment>
<dbReference type="GO" id="GO:0005975">
    <property type="term" value="P:carbohydrate metabolic process"/>
    <property type="evidence" value="ECO:0007669"/>
    <property type="project" value="InterPro"/>
</dbReference>
<dbReference type="GO" id="GO:0046872">
    <property type="term" value="F:metal ion binding"/>
    <property type="evidence" value="ECO:0007669"/>
    <property type="project" value="UniProtKB-KW"/>
</dbReference>
<evidence type="ECO:0000313" key="4">
    <source>
        <dbReference type="Proteomes" id="UP000176445"/>
    </source>
</evidence>
<organism evidence="3 4">
    <name type="scientific">Candidatus Kaiserbacteria bacterium RIFCSPHIGHO2_01_FULL_54_36b</name>
    <dbReference type="NCBI Taxonomy" id="1798483"/>
    <lineage>
        <taxon>Bacteria</taxon>
        <taxon>Candidatus Kaiseribacteriota</taxon>
    </lineage>
</organism>
<name>A0A1F6CPJ6_9BACT</name>
<dbReference type="Proteomes" id="UP000176445">
    <property type="component" value="Unassembled WGS sequence"/>
</dbReference>
<dbReference type="InterPro" id="IPR011060">
    <property type="entry name" value="RibuloseP-bd_barrel"/>
</dbReference>
<accession>A0A1F6CPJ6</accession>
<dbReference type="PANTHER" id="PTHR11749">
    <property type="entry name" value="RIBULOSE-5-PHOSPHATE-3-EPIMERASE"/>
    <property type="match status" value="1"/>
</dbReference>
<protein>
    <recommendedName>
        <fullName evidence="5">Ribulose-phosphate 3-epimerase</fullName>
    </recommendedName>
</protein>
<dbReference type="SUPFAM" id="SSF51366">
    <property type="entry name" value="Ribulose-phoshate binding barrel"/>
    <property type="match status" value="1"/>
</dbReference>